<dbReference type="InterPro" id="IPR023213">
    <property type="entry name" value="CAT-like_dom_sf"/>
</dbReference>
<dbReference type="Gene3D" id="3.30.559.30">
    <property type="entry name" value="Nonribosomal peptide synthetase, condensation domain"/>
    <property type="match status" value="1"/>
</dbReference>
<organism evidence="5">
    <name type="scientific">Paenibacillus sp. SYP-B3998</name>
    <dbReference type="NCBI Taxonomy" id="2678564"/>
    <lineage>
        <taxon>Bacteria</taxon>
        <taxon>Bacillati</taxon>
        <taxon>Bacillota</taxon>
        <taxon>Bacilli</taxon>
        <taxon>Bacillales</taxon>
        <taxon>Paenibacillaceae</taxon>
        <taxon>Paenibacillus</taxon>
    </lineage>
</organism>
<accession>A0A6G4A8I7</accession>
<dbReference type="PANTHER" id="PTHR45527:SF1">
    <property type="entry name" value="FATTY ACID SYNTHASE"/>
    <property type="match status" value="1"/>
</dbReference>
<feature type="domain" description="Condensation" evidence="4">
    <location>
        <begin position="3"/>
        <end position="329"/>
    </location>
</feature>
<name>A0A6G4A8I7_9BACL</name>
<dbReference type="Pfam" id="PF00668">
    <property type="entry name" value="Condensation"/>
    <property type="match status" value="1"/>
</dbReference>
<protein>
    <submittedName>
        <fullName evidence="5">Non-ribosomal peptide synthetase</fullName>
    </submittedName>
</protein>
<keyword evidence="2" id="KW-0597">Phosphoprotein</keyword>
<dbReference type="GO" id="GO:0005829">
    <property type="term" value="C:cytosol"/>
    <property type="evidence" value="ECO:0007669"/>
    <property type="project" value="TreeGrafter"/>
</dbReference>
<evidence type="ECO:0000259" key="4">
    <source>
        <dbReference type="Pfam" id="PF00668"/>
    </source>
</evidence>
<dbReference type="RefSeq" id="WP_240344366.1">
    <property type="nucleotide sequence ID" value="NZ_JAAIKC010000032.1"/>
</dbReference>
<feature type="non-terminal residue" evidence="5">
    <location>
        <position position="1"/>
    </location>
</feature>
<dbReference type="GO" id="GO:0008610">
    <property type="term" value="P:lipid biosynthetic process"/>
    <property type="evidence" value="ECO:0007669"/>
    <property type="project" value="UniProtKB-ARBA"/>
</dbReference>
<dbReference type="GO" id="GO:0043041">
    <property type="term" value="P:amino acid activation for nonribosomal peptide biosynthetic process"/>
    <property type="evidence" value="ECO:0007669"/>
    <property type="project" value="TreeGrafter"/>
</dbReference>
<dbReference type="FunFam" id="3.30.559.30:FF:000001">
    <property type="entry name" value="Non-ribosomal peptide synthetase"/>
    <property type="match status" value="1"/>
</dbReference>
<evidence type="ECO:0000256" key="1">
    <source>
        <dbReference type="ARBA" id="ARBA00022450"/>
    </source>
</evidence>
<evidence type="ECO:0000256" key="2">
    <source>
        <dbReference type="ARBA" id="ARBA00022553"/>
    </source>
</evidence>
<evidence type="ECO:0000256" key="3">
    <source>
        <dbReference type="ARBA" id="ARBA00022737"/>
    </source>
</evidence>
<proteinExistence type="predicted"/>
<dbReference type="GO" id="GO:0003824">
    <property type="term" value="F:catalytic activity"/>
    <property type="evidence" value="ECO:0007669"/>
    <property type="project" value="InterPro"/>
</dbReference>
<keyword evidence="3" id="KW-0677">Repeat</keyword>
<evidence type="ECO:0000313" key="5">
    <source>
        <dbReference type="EMBL" id="NEW09937.1"/>
    </source>
</evidence>
<dbReference type="GO" id="GO:0031177">
    <property type="term" value="F:phosphopantetheine binding"/>
    <property type="evidence" value="ECO:0007669"/>
    <property type="project" value="TreeGrafter"/>
</dbReference>
<dbReference type="SUPFAM" id="SSF52777">
    <property type="entry name" value="CoA-dependent acyltransferases"/>
    <property type="match status" value="2"/>
</dbReference>
<sequence>IRAFELAKPPLLRVGLIELAKDRHILMFDMHHIISDGVSMNILVEEFVRLYGGEELIPLTIQYKDYAAWQQSEAHSERLKQQEAYWLQELQGELPQLELPTYFSRPPIRSYEGDVLHFVIDKQRSEGLQQIAENTGSTLYMVLLAAYTILLHKYSGQEDIIVGTPIAGRTHADLEPLIGMFVGTLAIRNYPAKDKTFFTYLEEVKETTLGAYENQDYPFEELVEKVQVTRELGRNPLFDVMFVLQNTEDQTAHLGELTVETYRQNHTIAKFDLTFGIRFEDGQTCGYFEYCTKLFTKSMVDNFVEGLLAIISQICEQPHRRLADITLNPIRNEEASVEEIDFAF</sequence>
<keyword evidence="1" id="KW-0596">Phosphopantetheine</keyword>
<gene>
    <name evidence="5" type="ORF">GK047_29075</name>
</gene>
<dbReference type="AlphaFoldDB" id="A0A6G4A8I7"/>
<dbReference type="EMBL" id="JAAIKC010000032">
    <property type="protein sequence ID" value="NEW09937.1"/>
    <property type="molecule type" value="Genomic_DNA"/>
</dbReference>
<dbReference type="CDD" id="cd19531">
    <property type="entry name" value="LCL_NRPS-like"/>
    <property type="match status" value="1"/>
</dbReference>
<dbReference type="InterPro" id="IPR001242">
    <property type="entry name" value="Condensation_dom"/>
</dbReference>
<reference evidence="5" key="1">
    <citation type="submission" date="2020-02" db="EMBL/GenBank/DDBJ databases">
        <authorList>
            <person name="Shen X.-R."/>
            <person name="Zhang Y.-X."/>
        </authorList>
    </citation>
    <scope>NUCLEOTIDE SEQUENCE</scope>
    <source>
        <strain evidence="5">SYP-B3998</strain>
    </source>
</reference>
<dbReference type="Gene3D" id="3.30.559.10">
    <property type="entry name" value="Chloramphenicol acetyltransferase-like domain"/>
    <property type="match status" value="1"/>
</dbReference>
<comment type="caution">
    <text evidence="5">The sequence shown here is derived from an EMBL/GenBank/DDBJ whole genome shotgun (WGS) entry which is preliminary data.</text>
</comment>
<dbReference type="GO" id="GO:0044550">
    <property type="term" value="P:secondary metabolite biosynthetic process"/>
    <property type="evidence" value="ECO:0007669"/>
    <property type="project" value="TreeGrafter"/>
</dbReference>
<dbReference type="PANTHER" id="PTHR45527">
    <property type="entry name" value="NONRIBOSOMAL PEPTIDE SYNTHETASE"/>
    <property type="match status" value="1"/>
</dbReference>